<feature type="non-terminal residue" evidence="2">
    <location>
        <position position="1"/>
    </location>
</feature>
<protein>
    <submittedName>
        <fullName evidence="2">Uncharacterized protein</fullName>
    </submittedName>
</protein>
<dbReference type="EMBL" id="BGPR01112691">
    <property type="protein sequence ID" value="GBM95824.1"/>
    <property type="molecule type" value="Genomic_DNA"/>
</dbReference>
<proteinExistence type="predicted"/>
<dbReference type="AlphaFoldDB" id="A0A4Y2K0G7"/>
<evidence type="ECO:0000256" key="1">
    <source>
        <dbReference type="SAM" id="MobiDB-lite"/>
    </source>
</evidence>
<sequence>NLRKLCSTAANPTATGEKGHLATASSSVEFTSPTATVNSNIITDTDKREDTAAECSSLEGCEVIK</sequence>
<gene>
    <name evidence="2" type="ORF">AVEN_127491_1</name>
</gene>
<reference evidence="2 3" key="1">
    <citation type="journal article" date="2019" name="Sci. Rep.">
        <title>Orb-weaving spider Araneus ventricosus genome elucidates the spidroin gene catalogue.</title>
        <authorList>
            <person name="Kono N."/>
            <person name="Nakamura H."/>
            <person name="Ohtoshi R."/>
            <person name="Moran D.A.P."/>
            <person name="Shinohara A."/>
            <person name="Yoshida Y."/>
            <person name="Fujiwara M."/>
            <person name="Mori M."/>
            <person name="Tomita M."/>
            <person name="Arakawa K."/>
        </authorList>
    </citation>
    <scope>NUCLEOTIDE SEQUENCE [LARGE SCALE GENOMIC DNA]</scope>
</reference>
<evidence type="ECO:0000313" key="2">
    <source>
        <dbReference type="EMBL" id="GBM95824.1"/>
    </source>
</evidence>
<accession>A0A4Y2K0G7</accession>
<evidence type="ECO:0000313" key="3">
    <source>
        <dbReference type="Proteomes" id="UP000499080"/>
    </source>
</evidence>
<feature type="region of interest" description="Disordered" evidence="1">
    <location>
        <begin position="1"/>
        <end position="25"/>
    </location>
</feature>
<name>A0A4Y2K0G7_ARAVE</name>
<organism evidence="2 3">
    <name type="scientific">Araneus ventricosus</name>
    <name type="common">Orbweaver spider</name>
    <name type="synonym">Epeira ventricosa</name>
    <dbReference type="NCBI Taxonomy" id="182803"/>
    <lineage>
        <taxon>Eukaryota</taxon>
        <taxon>Metazoa</taxon>
        <taxon>Ecdysozoa</taxon>
        <taxon>Arthropoda</taxon>
        <taxon>Chelicerata</taxon>
        <taxon>Arachnida</taxon>
        <taxon>Araneae</taxon>
        <taxon>Araneomorphae</taxon>
        <taxon>Entelegynae</taxon>
        <taxon>Araneoidea</taxon>
        <taxon>Araneidae</taxon>
        <taxon>Araneus</taxon>
    </lineage>
</organism>
<dbReference type="Proteomes" id="UP000499080">
    <property type="component" value="Unassembled WGS sequence"/>
</dbReference>
<comment type="caution">
    <text evidence="2">The sequence shown here is derived from an EMBL/GenBank/DDBJ whole genome shotgun (WGS) entry which is preliminary data.</text>
</comment>
<keyword evidence="3" id="KW-1185">Reference proteome</keyword>